<name>A0AAW1LFS4_POPJA</name>
<feature type="region of interest" description="Disordered" evidence="2">
    <location>
        <begin position="55"/>
        <end position="79"/>
    </location>
</feature>
<accession>A0AAW1LFS4</accession>
<gene>
    <name evidence="4" type="ORF">QE152_g12937</name>
</gene>
<keyword evidence="5" id="KW-1185">Reference proteome</keyword>
<organism evidence="4 5">
    <name type="scientific">Popillia japonica</name>
    <name type="common">Japanese beetle</name>
    <dbReference type="NCBI Taxonomy" id="7064"/>
    <lineage>
        <taxon>Eukaryota</taxon>
        <taxon>Metazoa</taxon>
        <taxon>Ecdysozoa</taxon>
        <taxon>Arthropoda</taxon>
        <taxon>Hexapoda</taxon>
        <taxon>Insecta</taxon>
        <taxon>Pterygota</taxon>
        <taxon>Neoptera</taxon>
        <taxon>Endopterygota</taxon>
        <taxon>Coleoptera</taxon>
        <taxon>Polyphaga</taxon>
        <taxon>Scarabaeiformia</taxon>
        <taxon>Scarabaeidae</taxon>
        <taxon>Rutelinae</taxon>
        <taxon>Popillia</taxon>
    </lineage>
</organism>
<dbReference type="PANTHER" id="PTHR31019">
    <property type="entry name" value="SMALL INTEGRAL MEMBRANE PROTEIN 14"/>
    <property type="match status" value="1"/>
</dbReference>
<proteinExistence type="predicted"/>
<dbReference type="Pfam" id="PF11027">
    <property type="entry name" value="DUF2615"/>
    <property type="match status" value="1"/>
</dbReference>
<evidence type="ECO:0000313" key="4">
    <source>
        <dbReference type="EMBL" id="KAK9732332.1"/>
    </source>
</evidence>
<feature type="transmembrane region" description="Helical" evidence="3">
    <location>
        <begin position="29"/>
        <end position="46"/>
    </location>
</feature>
<dbReference type="PANTHER" id="PTHR31019:SF1">
    <property type="entry name" value="SMALL INTEGRAL MEMBRANE PROTEIN 14"/>
    <property type="match status" value="1"/>
</dbReference>
<keyword evidence="3" id="KW-0812">Transmembrane</keyword>
<evidence type="ECO:0000256" key="1">
    <source>
        <dbReference type="ARBA" id="ARBA00017902"/>
    </source>
</evidence>
<evidence type="ECO:0000256" key="2">
    <source>
        <dbReference type="SAM" id="MobiDB-lite"/>
    </source>
</evidence>
<comment type="caution">
    <text evidence="4">The sequence shown here is derived from an EMBL/GenBank/DDBJ whole genome shotgun (WGS) entry which is preliminary data.</text>
</comment>
<dbReference type="Proteomes" id="UP001458880">
    <property type="component" value="Unassembled WGS sequence"/>
</dbReference>
<evidence type="ECO:0000313" key="5">
    <source>
        <dbReference type="Proteomes" id="UP001458880"/>
    </source>
</evidence>
<dbReference type="EMBL" id="JASPKY010000120">
    <property type="protein sequence ID" value="KAK9732332.1"/>
    <property type="molecule type" value="Genomic_DNA"/>
</dbReference>
<dbReference type="InterPro" id="IPR020309">
    <property type="entry name" value="Smim-14"/>
</dbReference>
<evidence type="ECO:0000256" key="3">
    <source>
        <dbReference type="SAM" id="Phobius"/>
    </source>
</evidence>
<keyword evidence="3" id="KW-0472">Membrane</keyword>
<dbReference type="GO" id="GO:0005783">
    <property type="term" value="C:endoplasmic reticulum"/>
    <property type="evidence" value="ECO:0007669"/>
    <property type="project" value="TreeGrafter"/>
</dbReference>
<protein>
    <recommendedName>
        <fullName evidence="1">Small integral membrane protein 14</fullName>
    </recommendedName>
</protein>
<keyword evidence="3" id="KW-1133">Transmembrane helix</keyword>
<sequence length="79" mass="8946">MLRQSQSYCTDIECYQNVPNARGLTGQNFMFTCIVMVFALFVFFYHTPMARNNNFEPSKSYRKGNEGNGAPPTPPPTNS</sequence>
<dbReference type="AlphaFoldDB" id="A0AAW1LFS4"/>
<reference evidence="4 5" key="1">
    <citation type="journal article" date="2024" name="BMC Genomics">
        <title>De novo assembly and annotation of Popillia japonica's genome with initial clues to its potential as an invasive pest.</title>
        <authorList>
            <person name="Cucini C."/>
            <person name="Boschi S."/>
            <person name="Funari R."/>
            <person name="Cardaioli E."/>
            <person name="Iannotti N."/>
            <person name="Marturano G."/>
            <person name="Paoli F."/>
            <person name="Bruttini M."/>
            <person name="Carapelli A."/>
            <person name="Frati F."/>
            <person name="Nardi F."/>
        </authorList>
    </citation>
    <scope>NUCLEOTIDE SEQUENCE [LARGE SCALE GENOMIC DNA]</scope>
    <source>
        <strain evidence="4">DMR45628</strain>
    </source>
</reference>